<proteinExistence type="predicted"/>
<gene>
    <name evidence="2" type="ORF">H6A60_08675</name>
</gene>
<evidence type="ECO:0000313" key="2">
    <source>
        <dbReference type="EMBL" id="MBM6704555.1"/>
    </source>
</evidence>
<dbReference type="PROSITE" id="PS50937">
    <property type="entry name" value="HTH_MERR_2"/>
    <property type="match status" value="1"/>
</dbReference>
<dbReference type="Proteomes" id="UP000715095">
    <property type="component" value="Unassembled WGS sequence"/>
</dbReference>
<feature type="domain" description="HTH merR-type" evidence="1">
    <location>
        <begin position="1"/>
        <end position="36"/>
    </location>
</feature>
<feature type="non-terminal residue" evidence="2">
    <location>
        <position position="36"/>
    </location>
</feature>
<dbReference type="InterPro" id="IPR000551">
    <property type="entry name" value="MerR-type_HTH_dom"/>
</dbReference>
<sequence length="36" mass="3951">MLCSIGIIAKPYGVSPSTIRRWAQRGLIKVACRTFG</sequence>
<dbReference type="GO" id="GO:0003677">
    <property type="term" value="F:DNA binding"/>
    <property type="evidence" value="ECO:0007669"/>
    <property type="project" value="UniProtKB-KW"/>
</dbReference>
<dbReference type="EMBL" id="JACJJC010000013">
    <property type="protein sequence ID" value="MBM6704555.1"/>
    <property type="molecule type" value="Genomic_DNA"/>
</dbReference>
<keyword evidence="3" id="KW-1185">Reference proteome</keyword>
<name>A0ABS2DT90_9BURK</name>
<dbReference type="InterPro" id="IPR009061">
    <property type="entry name" value="DNA-bd_dom_put_sf"/>
</dbReference>
<evidence type="ECO:0000313" key="3">
    <source>
        <dbReference type="Proteomes" id="UP000715095"/>
    </source>
</evidence>
<accession>A0ABS2DT90</accession>
<comment type="caution">
    <text evidence="2">The sequence shown here is derived from an EMBL/GenBank/DDBJ whole genome shotgun (WGS) entry which is preliminary data.</text>
</comment>
<protein>
    <submittedName>
        <fullName evidence="2">MerR family DNA-binding transcriptional regulator</fullName>
    </submittedName>
</protein>
<reference evidence="2 3" key="1">
    <citation type="journal article" date="2021" name="Sci. Rep.">
        <title>The distribution of antibiotic resistance genes in chicken gut microbiota commensals.</title>
        <authorList>
            <person name="Juricova H."/>
            <person name="Matiasovicova J."/>
            <person name="Kubasova T."/>
            <person name="Cejkova D."/>
            <person name="Rychlik I."/>
        </authorList>
    </citation>
    <scope>NUCLEOTIDE SEQUENCE [LARGE SCALE GENOMIC DNA]</scope>
    <source>
        <strain evidence="2 3">An829</strain>
    </source>
</reference>
<keyword evidence="2" id="KW-0238">DNA-binding</keyword>
<dbReference type="RefSeq" id="WP_205103551.1">
    <property type="nucleotide sequence ID" value="NZ_JACJJC010000013.1"/>
</dbReference>
<organism evidence="2 3">
    <name type="scientific">Sutterella massiliensis</name>
    <dbReference type="NCBI Taxonomy" id="1816689"/>
    <lineage>
        <taxon>Bacteria</taxon>
        <taxon>Pseudomonadati</taxon>
        <taxon>Pseudomonadota</taxon>
        <taxon>Betaproteobacteria</taxon>
        <taxon>Burkholderiales</taxon>
        <taxon>Sutterellaceae</taxon>
        <taxon>Sutterella</taxon>
    </lineage>
</organism>
<evidence type="ECO:0000259" key="1">
    <source>
        <dbReference type="PROSITE" id="PS50937"/>
    </source>
</evidence>
<dbReference type="Gene3D" id="1.10.1660.10">
    <property type="match status" value="1"/>
</dbReference>
<dbReference type="SUPFAM" id="SSF46955">
    <property type="entry name" value="Putative DNA-binding domain"/>
    <property type="match status" value="1"/>
</dbReference>
<dbReference type="Pfam" id="PF00376">
    <property type="entry name" value="MerR"/>
    <property type="match status" value="1"/>
</dbReference>